<accession>A0ABR2KCQ9</accession>
<evidence type="ECO:0000313" key="2">
    <source>
        <dbReference type="Proteomes" id="UP001470230"/>
    </source>
</evidence>
<gene>
    <name evidence="1" type="ORF">M9Y10_033365</name>
</gene>
<dbReference type="EMBL" id="JAPFFF010000005">
    <property type="protein sequence ID" value="KAK8888633.1"/>
    <property type="molecule type" value="Genomic_DNA"/>
</dbReference>
<proteinExistence type="predicted"/>
<reference evidence="1 2" key="1">
    <citation type="submission" date="2024-04" db="EMBL/GenBank/DDBJ databases">
        <title>Tritrichomonas musculus Genome.</title>
        <authorList>
            <person name="Alves-Ferreira E."/>
            <person name="Grigg M."/>
            <person name="Lorenzi H."/>
            <person name="Galac M."/>
        </authorList>
    </citation>
    <scope>NUCLEOTIDE SEQUENCE [LARGE SCALE GENOMIC DNA]</scope>
    <source>
        <strain evidence="1 2">EAF2021</strain>
    </source>
</reference>
<dbReference type="Proteomes" id="UP001470230">
    <property type="component" value="Unassembled WGS sequence"/>
</dbReference>
<evidence type="ECO:0000313" key="1">
    <source>
        <dbReference type="EMBL" id="KAK8888633.1"/>
    </source>
</evidence>
<name>A0ABR2KCQ9_9EUKA</name>
<organism evidence="1 2">
    <name type="scientific">Tritrichomonas musculus</name>
    <dbReference type="NCBI Taxonomy" id="1915356"/>
    <lineage>
        <taxon>Eukaryota</taxon>
        <taxon>Metamonada</taxon>
        <taxon>Parabasalia</taxon>
        <taxon>Tritrichomonadida</taxon>
        <taxon>Tritrichomonadidae</taxon>
        <taxon>Tritrichomonas</taxon>
    </lineage>
</organism>
<sequence>MSNSPPFRRQIINSTANIHSSNSQPSLPTSNNFRISPISQILGFGSNNETDLSTIQPQFSQNAIIPPSNKTFRPKMLKMSTNSSLNNNSSSITEVDNERNHTDYDLKRETINFNDNLISSPKHPIIPTLIIPENHNGYIIHSHPQLQEPEKIESPHLKYENTTSILPQHSKDSSLFYNNFNGDINSDFTDSSPSPSICPSTPISPIFEILNYHPPLPGKYLSQSNDNCDIKPDTKAQNQNILFEKLATDNSNTIKCQKKKLLRVQIPKNEQTNLQSTNRIIHKSKS</sequence>
<keyword evidence="2" id="KW-1185">Reference proteome</keyword>
<protein>
    <submittedName>
        <fullName evidence="1">Uncharacterized protein</fullName>
    </submittedName>
</protein>
<comment type="caution">
    <text evidence="1">The sequence shown here is derived from an EMBL/GenBank/DDBJ whole genome shotgun (WGS) entry which is preliminary data.</text>
</comment>